<dbReference type="InterPro" id="IPR013762">
    <property type="entry name" value="Integrase-like_cat_sf"/>
</dbReference>
<evidence type="ECO:0000259" key="7">
    <source>
        <dbReference type="PROSITE" id="PS51900"/>
    </source>
</evidence>
<dbReference type="GO" id="GO:0006310">
    <property type="term" value="P:DNA recombination"/>
    <property type="evidence" value="ECO:0007669"/>
    <property type="project" value="UniProtKB-KW"/>
</dbReference>
<dbReference type="PANTHER" id="PTHR30349">
    <property type="entry name" value="PHAGE INTEGRASE-RELATED"/>
    <property type="match status" value="1"/>
</dbReference>
<protein>
    <submittedName>
        <fullName evidence="8">Tyrosine recombinase</fullName>
    </submittedName>
</protein>
<dbReference type="PANTHER" id="PTHR30349:SF81">
    <property type="entry name" value="TYROSINE RECOMBINASE XERC"/>
    <property type="match status" value="1"/>
</dbReference>
<organism evidence="8 9">
    <name type="scientific">Candidatus Aquarickettsia rohweri</name>
    <dbReference type="NCBI Taxonomy" id="2602574"/>
    <lineage>
        <taxon>Bacteria</taxon>
        <taxon>Pseudomonadati</taxon>
        <taxon>Pseudomonadota</taxon>
        <taxon>Alphaproteobacteria</taxon>
        <taxon>Rickettsiales</taxon>
        <taxon>Candidatus Midichloriaceae</taxon>
        <taxon>Candidatus Aquarickettsia</taxon>
    </lineage>
</organism>
<gene>
    <name evidence="8" type="ORF">EIC27_02220</name>
</gene>
<dbReference type="PROSITE" id="PS51898">
    <property type="entry name" value="TYR_RECOMBINASE"/>
    <property type="match status" value="1"/>
</dbReference>
<feature type="domain" description="Core-binding (CB)" evidence="7">
    <location>
        <begin position="1"/>
        <end position="90"/>
    </location>
</feature>
<sequence length="319" mass="36428">MDSKDYINYYVEYFFEMLIAERDATQNTILSYRNDINDLHKYLKKNNIGLLKITQSTIQNFIVNLTENNLNPKTIGRKISAYKQFFLFLVSEGYLKESPISNVIMPKRADSIPKALSSDNISKIIEMISQGKTKEGIRNYALLEILYSTGMRISELVSLEMKSLESFSKESDTNLLIIKGKGKKERAVILNYMACKALKKYLKIRKQFLLSSVKSNWVFPSISKDNKIVHISRQRFGQVLKEIALKCNIDPSIISPHKIRHSFATHMLDNGANLRIVQELLGHSDISSTQIYTKVSGTKAKKLLLDKHPLGAKVNTKDE</sequence>
<dbReference type="AlphaFoldDB" id="A0A429XSD3"/>
<dbReference type="InterPro" id="IPR050090">
    <property type="entry name" value="Tyrosine_recombinase_XerCD"/>
</dbReference>
<dbReference type="Proteomes" id="UP000279470">
    <property type="component" value="Unassembled WGS sequence"/>
</dbReference>
<dbReference type="Gene3D" id="1.10.150.130">
    <property type="match status" value="1"/>
</dbReference>
<evidence type="ECO:0000259" key="6">
    <source>
        <dbReference type="PROSITE" id="PS51898"/>
    </source>
</evidence>
<dbReference type="NCBIfam" id="NF001399">
    <property type="entry name" value="PRK00283.1"/>
    <property type="match status" value="1"/>
</dbReference>
<name>A0A429XSD3_9RICK</name>
<dbReference type="GO" id="GO:0007059">
    <property type="term" value="P:chromosome segregation"/>
    <property type="evidence" value="ECO:0007669"/>
    <property type="project" value="UniProtKB-KW"/>
</dbReference>
<dbReference type="PROSITE" id="PS51900">
    <property type="entry name" value="CB"/>
    <property type="match status" value="1"/>
</dbReference>
<dbReference type="SUPFAM" id="SSF56349">
    <property type="entry name" value="DNA breaking-rejoining enzymes"/>
    <property type="match status" value="1"/>
</dbReference>
<dbReference type="RefSeq" id="WP_126044525.1">
    <property type="nucleotide sequence ID" value="NZ_RXFM01000020.1"/>
</dbReference>
<dbReference type="GO" id="GO:0015074">
    <property type="term" value="P:DNA integration"/>
    <property type="evidence" value="ECO:0007669"/>
    <property type="project" value="UniProtKB-KW"/>
</dbReference>
<keyword evidence="2" id="KW-0229">DNA integration</keyword>
<dbReference type="Pfam" id="PF02899">
    <property type="entry name" value="Phage_int_SAM_1"/>
    <property type="match status" value="1"/>
</dbReference>
<dbReference type="InterPro" id="IPR002104">
    <property type="entry name" value="Integrase_catalytic"/>
</dbReference>
<accession>A0A429XSD3</accession>
<dbReference type="OrthoDB" id="9801717at2"/>
<dbReference type="Gene3D" id="1.10.443.10">
    <property type="entry name" value="Intergrase catalytic core"/>
    <property type="match status" value="1"/>
</dbReference>
<evidence type="ECO:0000256" key="4">
    <source>
        <dbReference type="ARBA" id="ARBA00023172"/>
    </source>
</evidence>
<feature type="domain" description="Tyr recombinase" evidence="6">
    <location>
        <begin position="111"/>
        <end position="305"/>
    </location>
</feature>
<dbReference type="InterPro" id="IPR011010">
    <property type="entry name" value="DNA_brk_join_enz"/>
</dbReference>
<dbReference type="InterPro" id="IPR004107">
    <property type="entry name" value="Integrase_SAM-like_N"/>
</dbReference>
<evidence type="ECO:0000256" key="5">
    <source>
        <dbReference type="PROSITE-ProRule" id="PRU01248"/>
    </source>
</evidence>
<evidence type="ECO:0000256" key="3">
    <source>
        <dbReference type="ARBA" id="ARBA00023125"/>
    </source>
</evidence>
<comment type="caution">
    <text evidence="8">The sequence shown here is derived from an EMBL/GenBank/DDBJ whole genome shotgun (WGS) entry which is preliminary data.</text>
</comment>
<evidence type="ECO:0000256" key="1">
    <source>
        <dbReference type="ARBA" id="ARBA00022829"/>
    </source>
</evidence>
<dbReference type="InterPro" id="IPR044068">
    <property type="entry name" value="CB"/>
</dbReference>
<reference evidence="9" key="1">
    <citation type="submission" date="2018-11" db="EMBL/GenBank/DDBJ databases">
        <title>Phylogenetic, genomic, and biogeographic characterization of a novel and ubiquitous marine invertebrate-associated Rickettsiales parasite, Candidatus Marinoinvertebrata rohwerii, gen. nov., sp. nov.</title>
        <authorList>
            <person name="Klinges J.G."/>
            <person name="Rosales S.M."/>
            <person name="Mcminds R."/>
            <person name="Shaver E.C."/>
            <person name="Shantz A."/>
            <person name="Peters E.C."/>
            <person name="Burkepile D.E."/>
            <person name="Silliman B.R."/>
            <person name="Vega Thurber R.L."/>
        </authorList>
    </citation>
    <scope>NUCLEOTIDE SEQUENCE [LARGE SCALE GENOMIC DNA]</scope>
    <source>
        <strain evidence="9">a_cerv_44</strain>
    </source>
</reference>
<evidence type="ECO:0000313" key="9">
    <source>
        <dbReference type="Proteomes" id="UP000279470"/>
    </source>
</evidence>
<evidence type="ECO:0000256" key="2">
    <source>
        <dbReference type="ARBA" id="ARBA00022908"/>
    </source>
</evidence>
<proteinExistence type="predicted"/>
<keyword evidence="4" id="KW-0233">DNA recombination</keyword>
<keyword evidence="9" id="KW-1185">Reference proteome</keyword>
<dbReference type="GO" id="GO:0003677">
    <property type="term" value="F:DNA binding"/>
    <property type="evidence" value="ECO:0007669"/>
    <property type="project" value="UniProtKB-UniRule"/>
</dbReference>
<evidence type="ECO:0000313" key="8">
    <source>
        <dbReference type="EMBL" id="RST69955.1"/>
    </source>
</evidence>
<dbReference type="Pfam" id="PF00589">
    <property type="entry name" value="Phage_integrase"/>
    <property type="match status" value="1"/>
</dbReference>
<keyword evidence="3 5" id="KW-0238">DNA-binding</keyword>
<dbReference type="InterPro" id="IPR010998">
    <property type="entry name" value="Integrase_recombinase_N"/>
</dbReference>
<dbReference type="EMBL" id="RXFM01000020">
    <property type="protein sequence ID" value="RST69955.1"/>
    <property type="molecule type" value="Genomic_DNA"/>
</dbReference>
<keyword evidence="1" id="KW-0159">Chromosome partition</keyword>